<proteinExistence type="predicted"/>
<dbReference type="RefSeq" id="WP_209646514.1">
    <property type="nucleotide sequence ID" value="NZ_JAGINW010000001.1"/>
</dbReference>
<sequence>MSQSTDTPNADRGLAGDTEFSALVVEMVADQAPRVFAVVHAYGDCVGAEIVAWGMAFDDGAYVTTVDGCNQYSLQEPENALNYIRGGDDVTVRLLWADS</sequence>
<dbReference type="EMBL" id="JAGINW010000001">
    <property type="protein sequence ID" value="MBP2329815.1"/>
    <property type="molecule type" value="Genomic_DNA"/>
</dbReference>
<dbReference type="Proteomes" id="UP001519332">
    <property type="component" value="Unassembled WGS sequence"/>
</dbReference>
<comment type="caution">
    <text evidence="1">The sequence shown here is derived from an EMBL/GenBank/DDBJ whole genome shotgun (WGS) entry which is preliminary data.</text>
</comment>
<organism evidence="1 2">
    <name type="scientific">Kibdelosporangium banguiense</name>
    <dbReference type="NCBI Taxonomy" id="1365924"/>
    <lineage>
        <taxon>Bacteria</taxon>
        <taxon>Bacillati</taxon>
        <taxon>Actinomycetota</taxon>
        <taxon>Actinomycetes</taxon>
        <taxon>Pseudonocardiales</taxon>
        <taxon>Pseudonocardiaceae</taxon>
        <taxon>Kibdelosporangium</taxon>
    </lineage>
</organism>
<accession>A0ABS4TZI2</accession>
<reference evidence="1 2" key="1">
    <citation type="submission" date="2021-03" db="EMBL/GenBank/DDBJ databases">
        <title>Sequencing the genomes of 1000 actinobacteria strains.</title>
        <authorList>
            <person name="Klenk H.-P."/>
        </authorList>
    </citation>
    <scope>NUCLEOTIDE SEQUENCE [LARGE SCALE GENOMIC DNA]</scope>
    <source>
        <strain evidence="1 2">DSM 46670</strain>
    </source>
</reference>
<name>A0ABS4TZI2_9PSEU</name>
<gene>
    <name evidence="1" type="ORF">JOF56_010200</name>
</gene>
<protein>
    <submittedName>
        <fullName evidence="1">Uncharacterized protein</fullName>
    </submittedName>
</protein>
<evidence type="ECO:0000313" key="1">
    <source>
        <dbReference type="EMBL" id="MBP2329815.1"/>
    </source>
</evidence>
<evidence type="ECO:0000313" key="2">
    <source>
        <dbReference type="Proteomes" id="UP001519332"/>
    </source>
</evidence>
<keyword evidence="2" id="KW-1185">Reference proteome</keyword>